<organism evidence="2 3">
    <name type="scientific">Methylobacterium jeotgali</name>
    <dbReference type="NCBI Taxonomy" id="381630"/>
    <lineage>
        <taxon>Bacteria</taxon>
        <taxon>Pseudomonadati</taxon>
        <taxon>Pseudomonadota</taxon>
        <taxon>Alphaproteobacteria</taxon>
        <taxon>Hyphomicrobiales</taxon>
        <taxon>Methylobacteriaceae</taxon>
        <taxon>Methylobacterium</taxon>
    </lineage>
</organism>
<gene>
    <name evidence="2" type="ORF">AOPFMNJM_1797</name>
</gene>
<reference evidence="2" key="2">
    <citation type="submission" date="2021-08" db="EMBL/GenBank/DDBJ databases">
        <authorList>
            <person name="Tani A."/>
            <person name="Ola A."/>
            <person name="Ogura Y."/>
            <person name="Katsura K."/>
            <person name="Hayashi T."/>
        </authorList>
    </citation>
    <scope>NUCLEOTIDE SEQUENCE</scope>
    <source>
        <strain evidence="2">LMG 23639</strain>
    </source>
</reference>
<keyword evidence="3" id="KW-1185">Reference proteome</keyword>
<feature type="domain" description="DUF6894" evidence="1">
    <location>
        <begin position="3"/>
        <end position="71"/>
    </location>
</feature>
<evidence type="ECO:0000313" key="2">
    <source>
        <dbReference type="EMBL" id="GJE06477.1"/>
    </source>
</evidence>
<dbReference type="Proteomes" id="UP001055102">
    <property type="component" value="Unassembled WGS sequence"/>
</dbReference>
<sequence>MPRFFIDLHDGSNFVKDTEGFDLPDHAAAQERAIRIMAKIAQGFPGTAEREDYLAAIRDADGRVVMRVHLSLDVERIETA</sequence>
<protein>
    <recommendedName>
        <fullName evidence="1">DUF6894 domain-containing protein</fullName>
    </recommendedName>
</protein>
<dbReference type="RefSeq" id="WP_238275201.1">
    <property type="nucleotide sequence ID" value="NZ_BPQR01000030.1"/>
</dbReference>
<proteinExistence type="predicted"/>
<dbReference type="EMBL" id="BPQR01000030">
    <property type="protein sequence ID" value="GJE06477.1"/>
    <property type="molecule type" value="Genomic_DNA"/>
</dbReference>
<reference evidence="2" key="1">
    <citation type="journal article" date="2021" name="Front. Microbiol.">
        <title>Comprehensive Comparative Genomics and Phenotyping of Methylobacterium Species.</title>
        <authorList>
            <person name="Alessa O."/>
            <person name="Ogura Y."/>
            <person name="Fujitani Y."/>
            <person name="Takami H."/>
            <person name="Hayashi T."/>
            <person name="Sahin N."/>
            <person name="Tani A."/>
        </authorList>
    </citation>
    <scope>NUCLEOTIDE SEQUENCE</scope>
    <source>
        <strain evidence="2">LMG 23639</strain>
    </source>
</reference>
<dbReference type="Pfam" id="PF21834">
    <property type="entry name" value="DUF6894"/>
    <property type="match status" value="1"/>
</dbReference>
<dbReference type="InterPro" id="IPR054189">
    <property type="entry name" value="DUF6894"/>
</dbReference>
<evidence type="ECO:0000313" key="3">
    <source>
        <dbReference type="Proteomes" id="UP001055102"/>
    </source>
</evidence>
<name>A0ABQ4STP2_9HYPH</name>
<evidence type="ECO:0000259" key="1">
    <source>
        <dbReference type="Pfam" id="PF21834"/>
    </source>
</evidence>
<accession>A0ABQ4STP2</accession>
<comment type="caution">
    <text evidence="2">The sequence shown here is derived from an EMBL/GenBank/DDBJ whole genome shotgun (WGS) entry which is preliminary data.</text>
</comment>